<evidence type="ECO:0000313" key="3">
    <source>
        <dbReference type="EMBL" id="MFC4673332.1"/>
    </source>
</evidence>
<gene>
    <name evidence="3" type="ORF">ACFO6W_06480</name>
</gene>
<name>A0ABV9KSZ5_9BACT</name>
<feature type="transmembrane region" description="Helical" evidence="1">
    <location>
        <begin position="196"/>
        <end position="219"/>
    </location>
</feature>
<accession>A0ABV9KSZ5</accession>
<dbReference type="Proteomes" id="UP001596023">
    <property type="component" value="Unassembled WGS sequence"/>
</dbReference>
<proteinExistence type="predicted"/>
<keyword evidence="1" id="KW-1133">Transmembrane helix</keyword>
<dbReference type="Pfam" id="PF02517">
    <property type="entry name" value="Rce1-like"/>
    <property type="match status" value="1"/>
</dbReference>
<feature type="domain" description="CAAX prenyl protease 2/Lysostaphin resistance protein A-like" evidence="2">
    <location>
        <begin position="112"/>
        <end position="208"/>
    </location>
</feature>
<dbReference type="EMBL" id="JBHSGN010000052">
    <property type="protein sequence ID" value="MFC4673332.1"/>
    <property type="molecule type" value="Genomic_DNA"/>
</dbReference>
<feature type="transmembrane region" description="Helical" evidence="1">
    <location>
        <begin position="144"/>
        <end position="162"/>
    </location>
</feature>
<evidence type="ECO:0000259" key="2">
    <source>
        <dbReference type="Pfam" id="PF02517"/>
    </source>
</evidence>
<dbReference type="RefSeq" id="WP_379994583.1">
    <property type="nucleotide sequence ID" value="NZ_JBHSGN010000052.1"/>
</dbReference>
<keyword evidence="3" id="KW-0378">Hydrolase</keyword>
<evidence type="ECO:0000256" key="1">
    <source>
        <dbReference type="SAM" id="Phobius"/>
    </source>
</evidence>
<organism evidence="3 4">
    <name type="scientific">Dysgonomonas termitidis</name>
    <dbReference type="NCBI Taxonomy" id="1516126"/>
    <lineage>
        <taxon>Bacteria</taxon>
        <taxon>Pseudomonadati</taxon>
        <taxon>Bacteroidota</taxon>
        <taxon>Bacteroidia</taxon>
        <taxon>Bacteroidales</taxon>
        <taxon>Dysgonomonadaceae</taxon>
        <taxon>Dysgonomonas</taxon>
    </lineage>
</organism>
<keyword evidence="4" id="KW-1185">Reference proteome</keyword>
<dbReference type="GO" id="GO:0016787">
    <property type="term" value="F:hydrolase activity"/>
    <property type="evidence" value="ECO:0007669"/>
    <property type="project" value="UniProtKB-KW"/>
</dbReference>
<evidence type="ECO:0000313" key="4">
    <source>
        <dbReference type="Proteomes" id="UP001596023"/>
    </source>
</evidence>
<feature type="transmembrane region" description="Helical" evidence="1">
    <location>
        <begin position="43"/>
        <end position="62"/>
    </location>
</feature>
<feature type="transmembrane region" description="Helical" evidence="1">
    <location>
        <begin position="12"/>
        <end position="31"/>
    </location>
</feature>
<dbReference type="InterPro" id="IPR003675">
    <property type="entry name" value="Rce1/LyrA-like_dom"/>
</dbReference>
<comment type="caution">
    <text evidence="3">The sequence shown here is derived from an EMBL/GenBank/DDBJ whole genome shotgun (WGS) entry which is preliminary data.</text>
</comment>
<keyword evidence="1" id="KW-0812">Transmembrane</keyword>
<protein>
    <submittedName>
        <fullName evidence="3">CPBP family intramembrane glutamic endopeptidase</fullName>
        <ecNumber evidence="3">3.4.-.-</ecNumber>
    </submittedName>
</protein>
<feature type="transmembrane region" description="Helical" evidence="1">
    <location>
        <begin position="113"/>
        <end position="132"/>
    </location>
</feature>
<sequence length="223" mass="26142">MNTAEMKKDPILKYFLVLSPILVLIITKIIVEICTKKIEPQISWLPSFIGYYLTILLMFFIAKKINLVSFKDIFNFSFKPIPKVSWILAGVIFPALIPLNVSILKIGLVPFEYMIYILIFSVINPIFEETFWRGLLAHIPFNRIFIILYSAILFGFSHYLFWHFWFNIPIVTVVTVISTTVMGIMWMWFYQKCKNIIYLIISHFFVDVFNLSVAIYSGIIPAW</sequence>
<feature type="transmembrane region" description="Helical" evidence="1">
    <location>
        <begin position="83"/>
        <end position="101"/>
    </location>
</feature>
<reference evidence="4" key="1">
    <citation type="journal article" date="2019" name="Int. J. Syst. Evol. Microbiol.">
        <title>The Global Catalogue of Microorganisms (GCM) 10K type strain sequencing project: providing services to taxonomists for standard genome sequencing and annotation.</title>
        <authorList>
            <consortium name="The Broad Institute Genomics Platform"/>
            <consortium name="The Broad Institute Genome Sequencing Center for Infectious Disease"/>
            <person name="Wu L."/>
            <person name="Ma J."/>
        </authorList>
    </citation>
    <scope>NUCLEOTIDE SEQUENCE [LARGE SCALE GENOMIC DNA]</scope>
    <source>
        <strain evidence="4">CCUG 66188</strain>
    </source>
</reference>
<keyword evidence="1" id="KW-0472">Membrane</keyword>
<feature type="transmembrane region" description="Helical" evidence="1">
    <location>
        <begin position="168"/>
        <end position="189"/>
    </location>
</feature>
<dbReference type="EC" id="3.4.-.-" evidence="3"/>